<reference evidence="5" key="1">
    <citation type="submission" date="2025-08" db="UniProtKB">
        <authorList>
            <consortium name="RefSeq"/>
        </authorList>
    </citation>
    <scope>IDENTIFICATION</scope>
</reference>
<feature type="compositionally biased region" description="Acidic residues" evidence="2">
    <location>
        <begin position="175"/>
        <end position="184"/>
    </location>
</feature>
<dbReference type="GeneID" id="106808352"/>
<evidence type="ECO:0000256" key="2">
    <source>
        <dbReference type="SAM" id="MobiDB-lite"/>
    </source>
</evidence>
<organism evidence="4 5">
    <name type="scientific">Priapulus caudatus</name>
    <name type="common">Priapulid worm</name>
    <dbReference type="NCBI Taxonomy" id="37621"/>
    <lineage>
        <taxon>Eukaryota</taxon>
        <taxon>Metazoa</taxon>
        <taxon>Ecdysozoa</taxon>
        <taxon>Scalidophora</taxon>
        <taxon>Priapulida</taxon>
        <taxon>Priapulimorpha</taxon>
        <taxon>Priapulimorphida</taxon>
        <taxon>Priapulidae</taxon>
        <taxon>Priapulus</taxon>
    </lineage>
</organism>
<name>A0ABM1E2V5_PRICU</name>
<evidence type="ECO:0000313" key="5">
    <source>
        <dbReference type="RefSeq" id="XP_014666526.1"/>
    </source>
</evidence>
<dbReference type="PANTHER" id="PTHR12300:SF117">
    <property type="entry name" value="LP05237P-RELATED"/>
    <property type="match status" value="1"/>
</dbReference>
<feature type="region of interest" description="Disordered" evidence="2">
    <location>
        <begin position="164"/>
        <end position="297"/>
    </location>
</feature>
<feature type="compositionally biased region" description="Basic and acidic residues" evidence="2">
    <location>
        <begin position="224"/>
        <end position="233"/>
    </location>
</feature>
<dbReference type="Pfam" id="PF03134">
    <property type="entry name" value="TB2_DP1_HVA22"/>
    <property type="match status" value="1"/>
</dbReference>
<feature type="chain" id="PRO_5046098487" description="Receptor expression-enhancing protein" evidence="3">
    <location>
        <begin position="23"/>
        <end position="297"/>
    </location>
</feature>
<keyword evidence="1" id="KW-0812">Transmembrane</keyword>
<feature type="signal peptide" evidence="3">
    <location>
        <begin position="1"/>
        <end position="22"/>
    </location>
</feature>
<protein>
    <recommendedName>
        <fullName evidence="1">Receptor expression-enhancing protein</fullName>
    </recommendedName>
</protein>
<proteinExistence type="inferred from homology"/>
<gene>
    <name evidence="5" type="primary">LOC106808352</name>
</gene>
<keyword evidence="1" id="KW-0472">Membrane</keyword>
<keyword evidence="1" id="KW-1133">Transmembrane helix</keyword>
<keyword evidence="4" id="KW-1185">Reference proteome</keyword>
<feature type="transmembrane region" description="Helical" evidence="1">
    <location>
        <begin position="38"/>
        <end position="59"/>
    </location>
</feature>
<comment type="caution">
    <text evidence="1">Lacks conserved residue(s) required for the propagation of feature annotation.</text>
</comment>
<evidence type="ECO:0000256" key="3">
    <source>
        <dbReference type="SAM" id="SignalP"/>
    </source>
</evidence>
<comment type="similarity">
    <text evidence="1">Belongs to the DP1 family.</text>
</comment>
<evidence type="ECO:0000256" key="1">
    <source>
        <dbReference type="RuleBase" id="RU362006"/>
    </source>
</evidence>
<feature type="compositionally biased region" description="Basic residues" evidence="2">
    <location>
        <begin position="207"/>
        <end position="223"/>
    </location>
</feature>
<accession>A0ABM1E2V5</accession>
<evidence type="ECO:0000313" key="4">
    <source>
        <dbReference type="Proteomes" id="UP000695022"/>
    </source>
</evidence>
<comment type="subcellular location">
    <subcellularLocation>
        <location evidence="1">Membrane</location>
        <topology evidence="1">Multi-pass membrane protein</topology>
    </subcellularLocation>
</comment>
<feature type="compositionally biased region" description="Basic and acidic residues" evidence="2">
    <location>
        <begin position="185"/>
        <end position="206"/>
    </location>
</feature>
<sequence length="297" mass="34424">MLSAIFSRIVILLLGTLYPAYASYKAVKTKNVNEYVKWMMYWIVFALFTAVETFADVLVSFWMPFYYEIKIVFVLWLLSPATRGASFLYRKFLHPTLNKREKEIDELIARAGDQGYSALWSISHRGISYASNFVLHTAMKGQTAVISQLKRSYSLDDIAERPRASSLVGRPAEPIIDEDEEMSEEDNRYADDHDAEYSDQLDEKKSYHSSRSAHQKKVVSRQRRSPEQHRPLQEEDLYNDLSVEHEPKPRSSKNNNRVEGPTKRRTKKTSTSSIDERHATLPRTRKSVRTSVTNVQY</sequence>
<dbReference type="Proteomes" id="UP000695022">
    <property type="component" value="Unplaced"/>
</dbReference>
<dbReference type="InterPro" id="IPR004345">
    <property type="entry name" value="TB2_DP1_HVA22"/>
</dbReference>
<dbReference type="RefSeq" id="XP_014666526.1">
    <property type="nucleotide sequence ID" value="XM_014811040.1"/>
</dbReference>
<keyword evidence="3" id="KW-0732">Signal</keyword>
<dbReference type="PANTHER" id="PTHR12300">
    <property type="entry name" value="HVA22-LIKE PROTEINS"/>
    <property type="match status" value="1"/>
</dbReference>